<evidence type="ECO:0000256" key="3">
    <source>
        <dbReference type="ARBA" id="ARBA00022729"/>
    </source>
</evidence>
<keyword evidence="6" id="KW-0472">Membrane</keyword>
<dbReference type="STRING" id="1619046.US42_C0007G0024"/>
<protein>
    <recommendedName>
        <fullName evidence="9">S-layer domain-containing protein</fullName>
    </recommendedName>
</protein>
<dbReference type="PANTHER" id="PTHR37467:SF1">
    <property type="entry name" value="EXPORTED CALCIUM-BINDING GLYCOPROTEIN"/>
    <property type="match status" value="1"/>
</dbReference>
<dbReference type="InterPro" id="IPR059100">
    <property type="entry name" value="TSP3_bac"/>
</dbReference>
<evidence type="ECO:0000256" key="4">
    <source>
        <dbReference type="ARBA" id="ARBA00022837"/>
    </source>
</evidence>
<comment type="subcellular location">
    <subcellularLocation>
        <location evidence="1">Secreted</location>
    </subcellularLocation>
</comment>
<keyword evidence="4" id="KW-0106">Calcium</keyword>
<organism evidence="7 8">
    <name type="scientific">Candidatus Magasanikbacteria bacterium GW2011_GWC2_37_14</name>
    <dbReference type="NCBI Taxonomy" id="1619046"/>
    <lineage>
        <taxon>Bacteria</taxon>
        <taxon>Candidatus Magasanikiibacteriota</taxon>
    </lineage>
</organism>
<proteinExistence type="predicted"/>
<dbReference type="AlphaFoldDB" id="A0A0G0G974"/>
<evidence type="ECO:0000256" key="6">
    <source>
        <dbReference type="SAM" id="Phobius"/>
    </source>
</evidence>
<feature type="transmembrane region" description="Helical" evidence="6">
    <location>
        <begin position="109"/>
        <end position="131"/>
    </location>
</feature>
<name>A0A0G0G974_9BACT</name>
<evidence type="ECO:0000256" key="2">
    <source>
        <dbReference type="ARBA" id="ARBA00022525"/>
    </source>
</evidence>
<dbReference type="PROSITE" id="PS00018">
    <property type="entry name" value="EF_HAND_1"/>
    <property type="match status" value="1"/>
</dbReference>
<dbReference type="Proteomes" id="UP000034849">
    <property type="component" value="Unassembled WGS sequence"/>
</dbReference>
<evidence type="ECO:0008006" key="9">
    <source>
        <dbReference type="Google" id="ProtNLM"/>
    </source>
</evidence>
<keyword evidence="3" id="KW-0732">Signal</keyword>
<dbReference type="InterPro" id="IPR053180">
    <property type="entry name" value="Ca-binding_acidic-repeat"/>
</dbReference>
<reference evidence="7 8" key="1">
    <citation type="journal article" date="2015" name="Nature">
        <title>rRNA introns, odd ribosomes, and small enigmatic genomes across a large radiation of phyla.</title>
        <authorList>
            <person name="Brown C.T."/>
            <person name="Hug L.A."/>
            <person name="Thomas B.C."/>
            <person name="Sharon I."/>
            <person name="Castelle C.J."/>
            <person name="Singh A."/>
            <person name="Wilkins M.J."/>
            <person name="Williams K.H."/>
            <person name="Banfield J.F."/>
        </authorList>
    </citation>
    <scope>NUCLEOTIDE SEQUENCE [LARGE SCALE GENOMIC DNA]</scope>
</reference>
<evidence type="ECO:0000313" key="8">
    <source>
        <dbReference type="Proteomes" id="UP000034849"/>
    </source>
</evidence>
<sequence length="271" mass="29127">MFDEPINTKNPSGIPGNLPVGEPVPFGQGEPEDMFSGVATEENEVTLEPGAGNSALAAGVLTPKVQPEVNNVEIPVSRPSFSAMPEETTPPIIKSTENYDLKEPVVTRVIITLLVIVLVVGGLGMGGWWAYNKYINSNQPAVVENNTADTTNNIDNNQIEANNNTVVNTGNENNTVTDIGSQITDDQVLFGEPIDKDGDGLDDTREVEIGTDPNNWDTDKDELSDGDEVIIWKTNPLNPDSDGDNYLDGAEVKNGYSPTGLGKIFELPETK</sequence>
<keyword evidence="2" id="KW-0964">Secreted</keyword>
<accession>A0A0G0G974</accession>
<feature type="region of interest" description="Disordered" evidence="5">
    <location>
        <begin position="1"/>
        <end position="32"/>
    </location>
</feature>
<evidence type="ECO:0000256" key="5">
    <source>
        <dbReference type="SAM" id="MobiDB-lite"/>
    </source>
</evidence>
<keyword evidence="6" id="KW-1133">Transmembrane helix</keyword>
<evidence type="ECO:0000256" key="1">
    <source>
        <dbReference type="ARBA" id="ARBA00004613"/>
    </source>
</evidence>
<keyword evidence="6" id="KW-0812">Transmembrane</keyword>
<dbReference type="InterPro" id="IPR018247">
    <property type="entry name" value="EF_Hand_1_Ca_BS"/>
</dbReference>
<comment type="caution">
    <text evidence="7">The sequence shown here is derived from an EMBL/GenBank/DDBJ whole genome shotgun (WGS) entry which is preliminary data.</text>
</comment>
<gene>
    <name evidence="7" type="ORF">US42_C0007G0024</name>
</gene>
<evidence type="ECO:0000313" key="7">
    <source>
        <dbReference type="EMBL" id="KKQ27633.1"/>
    </source>
</evidence>
<dbReference type="PANTHER" id="PTHR37467">
    <property type="entry name" value="EXPORTED CALCIUM-BINDING GLYCOPROTEIN-RELATED"/>
    <property type="match status" value="1"/>
</dbReference>
<dbReference type="EMBL" id="LBSX01000007">
    <property type="protein sequence ID" value="KKQ27633.1"/>
    <property type="molecule type" value="Genomic_DNA"/>
</dbReference>
<dbReference type="Pfam" id="PF18884">
    <property type="entry name" value="TSP3_bac"/>
    <property type="match status" value="2"/>
</dbReference>